<evidence type="ECO:0000256" key="4">
    <source>
        <dbReference type="ARBA" id="ARBA00022768"/>
    </source>
</evidence>
<dbReference type="Gene3D" id="3.30.230.10">
    <property type="match status" value="1"/>
</dbReference>
<dbReference type="InterPro" id="IPR027417">
    <property type="entry name" value="P-loop_NTPase"/>
</dbReference>
<dbReference type="GO" id="GO:0003746">
    <property type="term" value="F:translation elongation factor activity"/>
    <property type="evidence" value="ECO:0007669"/>
    <property type="project" value="UniProtKB-UniRule"/>
</dbReference>
<keyword evidence="4 8" id="KW-0251">Elongation factor</keyword>
<dbReference type="FunFam" id="3.30.230.10:FF:000003">
    <property type="entry name" value="Elongation factor G"/>
    <property type="match status" value="1"/>
</dbReference>
<keyword evidence="3 8" id="KW-0547">Nucleotide-binding</keyword>
<comment type="subcellular location">
    <subcellularLocation>
        <location evidence="8">Cytoplasm</location>
    </subcellularLocation>
</comment>
<keyword evidence="11" id="KW-1185">Reference proteome</keyword>
<evidence type="ECO:0000313" key="11">
    <source>
        <dbReference type="Proteomes" id="UP000007587"/>
    </source>
</evidence>
<dbReference type="SUPFAM" id="SSF54211">
    <property type="entry name" value="Ribosomal protein S5 domain 2-like"/>
    <property type="match status" value="1"/>
</dbReference>
<dbReference type="AlphaFoldDB" id="H8N267"/>
<dbReference type="Pfam" id="PF03764">
    <property type="entry name" value="EFG_IV"/>
    <property type="match status" value="1"/>
</dbReference>
<evidence type="ECO:0000256" key="5">
    <source>
        <dbReference type="ARBA" id="ARBA00022917"/>
    </source>
</evidence>
<dbReference type="CDD" id="cd04097">
    <property type="entry name" value="mtEFG1_C"/>
    <property type="match status" value="1"/>
</dbReference>
<dbReference type="InParanoid" id="H8N267"/>
<dbReference type="InterPro" id="IPR005225">
    <property type="entry name" value="Small_GTP-bd"/>
</dbReference>
<dbReference type="Pfam" id="PF03144">
    <property type="entry name" value="GTP_EFTU_D2"/>
    <property type="match status" value="1"/>
</dbReference>
<dbReference type="OrthoDB" id="9760518at2"/>
<dbReference type="InterPro" id="IPR031157">
    <property type="entry name" value="G_TR_CS"/>
</dbReference>
<dbReference type="PANTHER" id="PTHR43636:SF2">
    <property type="entry name" value="ELONGATION FACTOR G, MITOCHONDRIAL"/>
    <property type="match status" value="1"/>
</dbReference>
<keyword evidence="8" id="KW-0963">Cytoplasm</keyword>
<dbReference type="FunFam" id="3.40.50.300:FF:000029">
    <property type="entry name" value="Elongation factor G"/>
    <property type="match status" value="1"/>
</dbReference>
<dbReference type="CDD" id="cd16262">
    <property type="entry name" value="EFG_III"/>
    <property type="match status" value="1"/>
</dbReference>
<dbReference type="InterPro" id="IPR005517">
    <property type="entry name" value="Transl_elong_EFG/EF2_IV"/>
</dbReference>
<dbReference type="InterPro" id="IPR009022">
    <property type="entry name" value="EFG_III"/>
</dbReference>
<dbReference type="PRINTS" id="PR00315">
    <property type="entry name" value="ELONGATNFCT"/>
</dbReference>
<dbReference type="CDD" id="cd04091">
    <property type="entry name" value="mtEFG1_II_like"/>
    <property type="match status" value="1"/>
</dbReference>
<keyword evidence="5 8" id="KW-0648">Protein biosynthesis</keyword>
<protein>
    <recommendedName>
        <fullName evidence="2 8">Elongation factor G</fullName>
        <shortName evidence="8">EF-G</shortName>
    </recommendedName>
</protein>
<dbReference type="InterPro" id="IPR000795">
    <property type="entry name" value="T_Tr_GTP-bd_dom"/>
</dbReference>
<dbReference type="InterPro" id="IPR009000">
    <property type="entry name" value="Transl_B-barrel_sf"/>
</dbReference>
<dbReference type="EMBL" id="CP003389">
    <property type="protein sequence ID" value="AFE08858.1"/>
    <property type="molecule type" value="Genomic_DNA"/>
</dbReference>
<evidence type="ECO:0000256" key="8">
    <source>
        <dbReference type="HAMAP-Rule" id="MF_00054"/>
    </source>
</evidence>
<evidence type="ECO:0000256" key="6">
    <source>
        <dbReference type="ARBA" id="ARBA00023134"/>
    </source>
</evidence>
<dbReference type="GO" id="GO:0003924">
    <property type="term" value="F:GTPase activity"/>
    <property type="evidence" value="ECO:0007669"/>
    <property type="project" value="InterPro"/>
</dbReference>
<dbReference type="FunFam" id="3.30.70.240:FF:000001">
    <property type="entry name" value="Elongation factor G"/>
    <property type="match status" value="1"/>
</dbReference>
<evidence type="ECO:0000256" key="3">
    <source>
        <dbReference type="ARBA" id="ARBA00022741"/>
    </source>
</evidence>
<dbReference type="CDD" id="cd01886">
    <property type="entry name" value="EF-G"/>
    <property type="match status" value="1"/>
</dbReference>
<dbReference type="SMART" id="SM00889">
    <property type="entry name" value="EFG_IV"/>
    <property type="match status" value="1"/>
</dbReference>
<dbReference type="RefSeq" id="WP_014398451.1">
    <property type="nucleotide sequence ID" value="NC_017030.1"/>
</dbReference>
<dbReference type="PROSITE" id="PS00301">
    <property type="entry name" value="G_TR_1"/>
    <property type="match status" value="1"/>
</dbReference>
<dbReference type="Gene3D" id="3.30.70.870">
    <property type="entry name" value="Elongation Factor G (Translational Gtpase), domain 3"/>
    <property type="match status" value="1"/>
</dbReference>
<dbReference type="InterPro" id="IPR000640">
    <property type="entry name" value="EFG_V-like"/>
</dbReference>
<dbReference type="Proteomes" id="UP000007587">
    <property type="component" value="Chromosome"/>
</dbReference>
<feature type="binding site" evidence="8">
    <location>
        <begin position="84"/>
        <end position="88"/>
    </location>
    <ligand>
        <name>GTP</name>
        <dbReference type="ChEBI" id="CHEBI:37565"/>
    </ligand>
</feature>
<dbReference type="Pfam" id="PF00009">
    <property type="entry name" value="GTP_EFTU"/>
    <property type="match status" value="1"/>
</dbReference>
<keyword evidence="6 8" id="KW-0342">GTP-binding</keyword>
<dbReference type="CDD" id="cd01434">
    <property type="entry name" value="EFG_mtEFG1_IV"/>
    <property type="match status" value="1"/>
</dbReference>
<dbReference type="GO" id="GO:0005737">
    <property type="term" value="C:cytoplasm"/>
    <property type="evidence" value="ECO:0007669"/>
    <property type="project" value="UniProtKB-SubCell"/>
</dbReference>
<dbReference type="STRING" id="1144275.COCOR_05663"/>
<dbReference type="InterPro" id="IPR020568">
    <property type="entry name" value="Ribosomal_Su5_D2-typ_SF"/>
</dbReference>
<dbReference type="GO" id="GO:0005525">
    <property type="term" value="F:GTP binding"/>
    <property type="evidence" value="ECO:0007669"/>
    <property type="project" value="UniProtKB-UniRule"/>
</dbReference>
<dbReference type="NCBIfam" id="TIGR00231">
    <property type="entry name" value="small_GTP"/>
    <property type="match status" value="1"/>
</dbReference>
<dbReference type="SUPFAM" id="SSF50447">
    <property type="entry name" value="Translation proteins"/>
    <property type="match status" value="1"/>
</dbReference>
<dbReference type="InterPro" id="IPR041095">
    <property type="entry name" value="EFG_II"/>
</dbReference>
<dbReference type="HOGENOM" id="CLU_002794_4_1_7"/>
<proteinExistence type="inferred from homology"/>
<dbReference type="Gene3D" id="3.40.50.300">
    <property type="entry name" value="P-loop containing nucleotide triphosphate hydrolases"/>
    <property type="match status" value="1"/>
</dbReference>
<dbReference type="NCBIfam" id="NF009381">
    <property type="entry name" value="PRK12740.1-5"/>
    <property type="match status" value="1"/>
</dbReference>
<dbReference type="PANTHER" id="PTHR43636">
    <property type="entry name" value="ELONGATION FACTOR G, MITOCHONDRIAL"/>
    <property type="match status" value="1"/>
</dbReference>
<feature type="domain" description="Tr-type G" evidence="9">
    <location>
        <begin position="8"/>
        <end position="286"/>
    </location>
</feature>
<dbReference type="FunFam" id="3.30.70.870:FF:000001">
    <property type="entry name" value="Elongation factor G"/>
    <property type="match status" value="1"/>
</dbReference>
<gene>
    <name evidence="8 10" type="primary">fusA</name>
    <name evidence="10" type="ordered locus">COCOR_05663</name>
</gene>
<evidence type="ECO:0000256" key="1">
    <source>
        <dbReference type="ARBA" id="ARBA00005870"/>
    </source>
</evidence>
<dbReference type="Gene3D" id="2.40.30.10">
    <property type="entry name" value="Translation factors"/>
    <property type="match status" value="1"/>
</dbReference>
<dbReference type="SMART" id="SM00838">
    <property type="entry name" value="EFG_C"/>
    <property type="match status" value="1"/>
</dbReference>
<dbReference type="KEGG" id="ccx:COCOR_05663"/>
<dbReference type="FunFam" id="2.40.30.10:FF:000022">
    <property type="entry name" value="Elongation factor G, mitochondrial"/>
    <property type="match status" value="1"/>
</dbReference>
<dbReference type="InterPro" id="IPR004161">
    <property type="entry name" value="EFTu-like_2"/>
</dbReference>
<dbReference type="Pfam" id="PF14492">
    <property type="entry name" value="EFG_III"/>
    <property type="match status" value="1"/>
</dbReference>
<sequence length="705" mass="78008">MASNVPIEKIRNIGISAHIDSGKTTLSERILFYTGKIHEIHEVRGKDGVGAVMDSMDLEREKGITIQSAATYAMWGDFNINLIDTPGHVDFTIEVERALRVLDGAILVLCSVSGVQSQSITVDRQMKRYKVPRIAFINKMDRSGANYDRVAAQLKEKLGHHAVKLQYPIGAEDRFQGLIDLLSMKAFYFDGENGEHIREEAIPADMLDEAKLRRDEMIEGIANVDDELGEAFLMDPASITEEQLRAAVRRATIALKMTPVMCGSAYKNKGVQLLLNAVCSYLPNPKEATNEALDQKNNEAKVILESDPAKPFVGLAFKLEDGRYGQLTYMRIYQGKVSKGDFIINQVNQKKVKVPRIVRMHASEMHDVNEATAGDIVALFGIECASGDTFTDGTVQYTMTSMFVPDAVISLAVTPKNRDTLANFSKALNRFHKEDPTFRVRRDEESAQTIISGMGELHLEIYIERMKREYNCEVVAGKPQVAYRETISQKGEFAYTHKKQTGGSGQFARVCGYVEPLPSDAVQQYEFVDDIVGGSIPREFIPACDKGFQEAVKKGSLIGFPVVGLRVVINDGAFHAVDSSEMAFKTAAIMGFREGYAAAKPVILEPIMKVEVTAPEDFQGSVVGQLNQRRGTILETGTAEGYVTAVAEVPLNTMFGYSTDLRSATQGKGEFTMEFSKYMPVPRNEAEALMAQYKEKQAAEQAARK</sequence>
<dbReference type="SUPFAM" id="SSF52540">
    <property type="entry name" value="P-loop containing nucleoside triphosphate hydrolases"/>
    <property type="match status" value="1"/>
</dbReference>
<dbReference type="PROSITE" id="PS51722">
    <property type="entry name" value="G_TR_2"/>
    <property type="match status" value="1"/>
</dbReference>
<feature type="binding site" evidence="8">
    <location>
        <begin position="17"/>
        <end position="24"/>
    </location>
    <ligand>
        <name>GTP</name>
        <dbReference type="ChEBI" id="CHEBI:37565"/>
    </ligand>
</feature>
<comment type="function">
    <text evidence="7 8">Catalyzes the GTP-dependent ribosomal translocation step during translation elongation. During this step, the ribosome changes from the pre-translocational (PRE) to the post-translocational (POST) state as the newly formed A-site-bound peptidyl-tRNA and P-site-bound deacylated tRNA move to the P and E sites, respectively. Catalyzes the coordinated movement of the two tRNA molecules, the mRNA and conformational changes in the ribosome.</text>
</comment>
<evidence type="ECO:0000313" key="10">
    <source>
        <dbReference type="EMBL" id="AFE08858.1"/>
    </source>
</evidence>
<reference evidence="10 11" key="1">
    <citation type="journal article" date="2012" name="J. Bacteriol.">
        <title>Complete Genome Sequence of the Fruiting Myxobacterium Corallococcus coralloides DSM 2259.</title>
        <authorList>
            <person name="Huntley S."/>
            <person name="Zhang Y."/>
            <person name="Treuner-Lange A."/>
            <person name="Kneip S."/>
            <person name="Sensen C.W."/>
            <person name="Sogaard-Andersen L."/>
        </authorList>
    </citation>
    <scope>NUCLEOTIDE SEQUENCE [LARGE SCALE GENOMIC DNA]</scope>
    <source>
        <strain evidence="11">ATCC 25202 / DSM 2259 / NBRC 100086 / M2</strain>
    </source>
</reference>
<organism evidence="10 11">
    <name type="scientific">Corallococcus coralloides (strain ATCC 25202 / DSM 2259 / NBRC 100086 / M2)</name>
    <name type="common">Myxococcus coralloides</name>
    <dbReference type="NCBI Taxonomy" id="1144275"/>
    <lineage>
        <taxon>Bacteria</taxon>
        <taxon>Pseudomonadati</taxon>
        <taxon>Myxococcota</taxon>
        <taxon>Myxococcia</taxon>
        <taxon>Myxococcales</taxon>
        <taxon>Cystobacterineae</taxon>
        <taxon>Myxococcaceae</taxon>
        <taxon>Corallococcus</taxon>
    </lineage>
</organism>
<dbReference type="Gene3D" id="3.30.70.240">
    <property type="match status" value="1"/>
</dbReference>
<evidence type="ECO:0000256" key="2">
    <source>
        <dbReference type="ARBA" id="ARBA00017872"/>
    </source>
</evidence>
<reference evidence="11" key="2">
    <citation type="submission" date="2012-03" db="EMBL/GenBank/DDBJ databases">
        <title>Genome sequence of the fruiting myxobacterium Corallococcus coralloides DSM 2259.</title>
        <authorList>
            <person name="Huntley S."/>
            <person name="Zhang Y."/>
            <person name="Treuner-Lange A."/>
            <person name="Sensen C.W."/>
            <person name="Sogaard-Andersen L."/>
        </authorList>
    </citation>
    <scope>NUCLEOTIDE SEQUENCE [LARGE SCALE GENOMIC DNA]</scope>
    <source>
        <strain evidence="11">ATCC 25202 / DSM 2259 / NBRC 100086 / M2</strain>
    </source>
</reference>
<feature type="binding site" evidence="8">
    <location>
        <begin position="138"/>
        <end position="141"/>
    </location>
    <ligand>
        <name>GTP</name>
        <dbReference type="ChEBI" id="CHEBI:37565"/>
    </ligand>
</feature>
<accession>H8N267</accession>
<dbReference type="InterPro" id="IPR035649">
    <property type="entry name" value="EFG_V"/>
</dbReference>
<dbReference type="InterPro" id="IPR035647">
    <property type="entry name" value="EFG_III/V"/>
</dbReference>
<dbReference type="NCBIfam" id="TIGR00484">
    <property type="entry name" value="EF-G"/>
    <property type="match status" value="1"/>
</dbReference>
<dbReference type="eggNOG" id="COG0480">
    <property type="taxonomic scope" value="Bacteria"/>
</dbReference>
<dbReference type="Pfam" id="PF00679">
    <property type="entry name" value="EFG_C"/>
    <property type="match status" value="1"/>
</dbReference>
<comment type="similarity">
    <text evidence="1 8">Belongs to the TRAFAC class translation factor GTPase superfamily. Classic translation factor GTPase family. EF-G/EF-2 subfamily.</text>
</comment>
<evidence type="ECO:0000259" key="9">
    <source>
        <dbReference type="PROSITE" id="PS51722"/>
    </source>
</evidence>
<dbReference type="InterPro" id="IPR047872">
    <property type="entry name" value="EFG_IV"/>
</dbReference>
<dbReference type="InterPro" id="IPR004540">
    <property type="entry name" value="Transl_elong_EFG/EF2"/>
</dbReference>
<evidence type="ECO:0000256" key="7">
    <source>
        <dbReference type="ARBA" id="ARBA00024731"/>
    </source>
</evidence>
<name>H8N267_CORCM</name>
<dbReference type="HAMAP" id="MF_00054_B">
    <property type="entry name" value="EF_G_EF_2_B"/>
    <property type="match status" value="1"/>
</dbReference>
<dbReference type="InterPro" id="IPR014721">
    <property type="entry name" value="Ribsml_uS5_D2-typ_fold_subgr"/>
</dbReference>
<dbReference type="SUPFAM" id="SSF54980">
    <property type="entry name" value="EF-G C-terminal domain-like"/>
    <property type="match status" value="2"/>
</dbReference>